<proteinExistence type="predicted"/>
<gene>
    <name evidence="2" type="ORF">D9V30_03370</name>
</gene>
<accession>A0A3L6ZRJ4</accession>
<reference evidence="2 3" key="1">
    <citation type="submission" date="2018-10" db="EMBL/GenBank/DDBJ databases">
        <authorList>
            <person name="Li J."/>
        </authorList>
    </citation>
    <scope>NUCLEOTIDE SEQUENCE [LARGE SCALE GENOMIC DNA]</scope>
    <source>
        <strain evidence="2 3">JCM 30549</strain>
    </source>
</reference>
<dbReference type="RefSeq" id="WP_121657474.1">
    <property type="nucleotide sequence ID" value="NZ_JBQDRQ010000080.1"/>
</dbReference>
<dbReference type="NCBIfam" id="TIGR03816">
    <property type="entry name" value="tadE_like_DECH"/>
    <property type="match status" value="1"/>
</dbReference>
<keyword evidence="1" id="KW-0472">Membrane</keyword>
<keyword evidence="1" id="KW-0812">Transmembrane</keyword>
<keyword evidence="1" id="KW-1133">Transmembrane helix</keyword>
<protein>
    <recommendedName>
        <fullName evidence="4">Helicase/secretion neighborhood TadE-like protein</fullName>
    </recommendedName>
</protein>
<feature type="transmembrane region" description="Helical" evidence="1">
    <location>
        <begin position="20"/>
        <end position="46"/>
    </location>
</feature>
<evidence type="ECO:0008006" key="4">
    <source>
        <dbReference type="Google" id="ProtNLM"/>
    </source>
</evidence>
<evidence type="ECO:0000256" key="1">
    <source>
        <dbReference type="SAM" id="Phobius"/>
    </source>
</evidence>
<evidence type="ECO:0000313" key="3">
    <source>
        <dbReference type="Proteomes" id="UP000275395"/>
    </source>
</evidence>
<name>A0A3L6ZRJ4_9MICO</name>
<dbReference type="EMBL" id="RCUW01000002">
    <property type="protein sequence ID" value="RLP70553.1"/>
    <property type="molecule type" value="Genomic_DNA"/>
</dbReference>
<evidence type="ECO:0000313" key="2">
    <source>
        <dbReference type="EMBL" id="RLP70553.1"/>
    </source>
</evidence>
<dbReference type="InterPro" id="IPR021202">
    <property type="entry name" value="Rv3654c-like"/>
</dbReference>
<sequence>MSPRASASVPGDRASAECGAASAAALGVVAVAVALTAIILGAATALQHSGAVARAADLGALVAADTLFGHHGGEPCANARIVVESNGAELISCTIGHDARVVARRQILGIPFTRSARAG</sequence>
<comment type="caution">
    <text evidence="2">The sequence shown here is derived from an EMBL/GenBank/DDBJ whole genome shotgun (WGS) entry which is preliminary data.</text>
</comment>
<dbReference type="Proteomes" id="UP000275395">
    <property type="component" value="Unassembled WGS sequence"/>
</dbReference>
<dbReference type="AlphaFoldDB" id="A0A3L6ZRJ4"/>
<organism evidence="2 3">
    <name type="scientific">Mycetocola reblochoni</name>
    <dbReference type="NCBI Taxonomy" id="331618"/>
    <lineage>
        <taxon>Bacteria</taxon>
        <taxon>Bacillati</taxon>
        <taxon>Actinomycetota</taxon>
        <taxon>Actinomycetes</taxon>
        <taxon>Micrococcales</taxon>
        <taxon>Microbacteriaceae</taxon>
        <taxon>Mycetocola</taxon>
    </lineage>
</organism>